<evidence type="ECO:0000313" key="1">
    <source>
        <dbReference type="EMBL" id="PVE10866.1"/>
    </source>
</evidence>
<organism evidence="1 2">
    <name type="scientific">Streptomyces scopuliridis RB72</name>
    <dbReference type="NCBI Taxonomy" id="1440053"/>
    <lineage>
        <taxon>Bacteria</taxon>
        <taxon>Bacillati</taxon>
        <taxon>Actinomycetota</taxon>
        <taxon>Actinomycetes</taxon>
        <taxon>Kitasatosporales</taxon>
        <taxon>Streptomycetaceae</taxon>
        <taxon>Streptomyces</taxon>
    </lineage>
</organism>
<sequence>MNSADQPAADVVVALTGDEKEDARVVFGALRTAFACDRAADDVPQEVVEGRPTVWIATFNVSEVRAEPRPARLRAPVAATLQGGYTAVDSLRKSLASAFTVRMVGTASGDQEEEVQLRLENRENR</sequence>
<accession>A0A2T7T719</accession>
<dbReference type="EMBL" id="AZSP01000166">
    <property type="protein sequence ID" value="PVE10866.1"/>
    <property type="molecule type" value="Genomic_DNA"/>
</dbReference>
<dbReference type="Proteomes" id="UP000245992">
    <property type="component" value="Unassembled WGS sequence"/>
</dbReference>
<reference evidence="1 2" key="1">
    <citation type="submission" date="2013-12" db="EMBL/GenBank/DDBJ databases">
        <title>Annotated genome of Streptomyces scopuliridis.</title>
        <authorList>
            <person name="Olson J.B."/>
        </authorList>
    </citation>
    <scope>NUCLEOTIDE SEQUENCE [LARGE SCALE GENOMIC DNA]</scope>
    <source>
        <strain evidence="1 2">RB72</strain>
    </source>
</reference>
<keyword evidence="2" id="KW-1185">Reference proteome</keyword>
<gene>
    <name evidence="1" type="ORF">Y717_22265</name>
</gene>
<proteinExistence type="predicted"/>
<dbReference type="RefSeq" id="WP_030349404.1">
    <property type="nucleotide sequence ID" value="NZ_AZSP01000166.1"/>
</dbReference>
<protein>
    <submittedName>
        <fullName evidence="1">Uncharacterized protein</fullName>
    </submittedName>
</protein>
<name>A0A2T7T719_9ACTN</name>
<evidence type="ECO:0000313" key="2">
    <source>
        <dbReference type="Proteomes" id="UP000245992"/>
    </source>
</evidence>
<dbReference type="GeneID" id="95546973"/>
<dbReference type="AlphaFoldDB" id="A0A2T7T719"/>
<comment type="caution">
    <text evidence="1">The sequence shown here is derived from an EMBL/GenBank/DDBJ whole genome shotgun (WGS) entry which is preliminary data.</text>
</comment>